<reference evidence="6 8" key="2">
    <citation type="submission" date="2020-08" db="EMBL/GenBank/DDBJ databases">
        <title>The isolate Caproiciproducens sp. 7D4C2 produces n-caproate at mildly acidic conditions from hexoses: genome and rBOX comparison with related strains and chain-elongating bacteria.</title>
        <authorList>
            <person name="Esquivel-Elizondo S."/>
            <person name="Bagci C."/>
            <person name="Temovska M."/>
            <person name="Jeon B.S."/>
            <person name="Bessarab I."/>
            <person name="Williams R.B.H."/>
            <person name="Huson D.H."/>
            <person name="Angenent L.T."/>
        </authorList>
    </citation>
    <scope>NUCLEOTIDE SEQUENCE [LARGE SCALE GENOMIC DNA]</scope>
    <source>
        <strain evidence="6 8">7D4C2</strain>
    </source>
</reference>
<evidence type="ECO:0000313" key="8">
    <source>
        <dbReference type="Proteomes" id="UP000515909"/>
    </source>
</evidence>
<feature type="domain" description="HTH marR-type" evidence="4">
    <location>
        <begin position="8"/>
        <end position="58"/>
    </location>
</feature>
<proteinExistence type="inferred from homology"/>
<keyword evidence="7" id="KW-1185">Reference proteome</keyword>
<keyword evidence="5" id="KW-0418">Kinase</keyword>
<dbReference type="InterPro" id="IPR043129">
    <property type="entry name" value="ATPase_NBD"/>
</dbReference>
<dbReference type="Gene3D" id="3.30.420.40">
    <property type="match status" value="2"/>
</dbReference>
<dbReference type="AlphaFoldDB" id="A0A6N8HUP3"/>
<dbReference type="InterPro" id="IPR000835">
    <property type="entry name" value="HTH_MarR-typ"/>
</dbReference>
<dbReference type="OrthoDB" id="9796533at2"/>
<evidence type="ECO:0000256" key="2">
    <source>
        <dbReference type="ARBA" id="ARBA00006479"/>
    </source>
</evidence>
<dbReference type="EMBL" id="CP060286">
    <property type="protein sequence ID" value="QNK41448.1"/>
    <property type="molecule type" value="Genomic_DNA"/>
</dbReference>
<dbReference type="InterPro" id="IPR036390">
    <property type="entry name" value="WH_DNA-bd_sf"/>
</dbReference>
<dbReference type="Proteomes" id="UP000515909">
    <property type="component" value="Chromosome"/>
</dbReference>
<dbReference type="KEGG" id="cfem:HCR03_03995"/>
<evidence type="ECO:0000313" key="5">
    <source>
        <dbReference type="EMBL" id="MVB09496.1"/>
    </source>
</evidence>
<accession>A0A7G8TCV7</accession>
<dbReference type="InterPro" id="IPR011991">
    <property type="entry name" value="ArsR-like_HTH"/>
</dbReference>
<protein>
    <submittedName>
        <fullName evidence="5">N-acetylmannosamine kinase</fullName>
        <ecNumber evidence="5">2.7.1.60</ecNumber>
    </submittedName>
    <submittedName>
        <fullName evidence="6">ROK family transcriptional regulator</fullName>
    </submittedName>
</protein>
<dbReference type="SUPFAM" id="SSF46785">
    <property type="entry name" value="Winged helix' DNA-binding domain"/>
    <property type="match status" value="1"/>
</dbReference>
<evidence type="ECO:0000256" key="3">
    <source>
        <dbReference type="ARBA" id="ARBA00022629"/>
    </source>
</evidence>
<comment type="function">
    <text evidence="1">Transcriptional repressor of xylose-utilizing enzymes.</text>
</comment>
<name>A0A6N8HUP3_9FIRM</name>
<dbReference type="EMBL" id="VWXL01000003">
    <property type="protein sequence ID" value="MVB09496.1"/>
    <property type="molecule type" value="Genomic_DNA"/>
</dbReference>
<dbReference type="InterPro" id="IPR000600">
    <property type="entry name" value="ROK"/>
</dbReference>
<evidence type="ECO:0000259" key="4">
    <source>
        <dbReference type="Pfam" id="PF12802"/>
    </source>
</evidence>
<accession>A0A6N8HUP3</accession>
<dbReference type="InterPro" id="IPR036388">
    <property type="entry name" value="WH-like_DNA-bd_sf"/>
</dbReference>
<dbReference type="RefSeq" id="WP_156989505.1">
    <property type="nucleotide sequence ID" value="NZ_CP060286.1"/>
</dbReference>
<evidence type="ECO:0000313" key="7">
    <source>
        <dbReference type="Proteomes" id="UP000469440"/>
    </source>
</evidence>
<keyword evidence="3" id="KW-0119">Carbohydrate metabolism</keyword>
<dbReference type="CDD" id="cd00090">
    <property type="entry name" value="HTH_ARSR"/>
    <property type="match status" value="1"/>
</dbReference>
<dbReference type="EC" id="2.7.1.60" evidence="5"/>
<dbReference type="SUPFAM" id="SSF53067">
    <property type="entry name" value="Actin-like ATPase domain"/>
    <property type="match status" value="1"/>
</dbReference>
<evidence type="ECO:0000313" key="6">
    <source>
        <dbReference type="EMBL" id="QNK41448.1"/>
    </source>
</evidence>
<dbReference type="GO" id="GO:0042732">
    <property type="term" value="P:D-xylose metabolic process"/>
    <property type="evidence" value="ECO:0007669"/>
    <property type="project" value="UniProtKB-KW"/>
</dbReference>
<dbReference type="GO" id="GO:0003700">
    <property type="term" value="F:DNA-binding transcription factor activity"/>
    <property type="evidence" value="ECO:0007669"/>
    <property type="project" value="InterPro"/>
</dbReference>
<dbReference type="Gene3D" id="1.10.10.10">
    <property type="entry name" value="Winged helix-like DNA-binding domain superfamily/Winged helix DNA-binding domain"/>
    <property type="match status" value="1"/>
</dbReference>
<keyword evidence="5" id="KW-0808">Transferase</keyword>
<dbReference type="PANTHER" id="PTHR18964:SF149">
    <property type="entry name" value="BIFUNCTIONAL UDP-N-ACETYLGLUCOSAMINE 2-EPIMERASE_N-ACETYLMANNOSAMINE KINASE"/>
    <property type="match status" value="1"/>
</dbReference>
<gene>
    <name evidence="5" type="primary">nanK_2</name>
    <name evidence="5" type="ORF">CAFE_01520</name>
    <name evidence="6" type="ORF">HCR03_03995</name>
</gene>
<comment type="similarity">
    <text evidence="2">Belongs to the ROK (NagC/XylR) family.</text>
</comment>
<keyword evidence="3" id="KW-0859">Xylose metabolism</keyword>
<evidence type="ECO:0000256" key="1">
    <source>
        <dbReference type="ARBA" id="ARBA00002486"/>
    </source>
</evidence>
<sequence>MNSLTLKDVKRNNYSLIYRLLYHEKKLSKQDLANRLRLSLPTVSQNLNQLESQGLVRKSGLLAGQVGRKAVAYSLCEKARVAVGVEIQRDVLLITAVDIYGRTFLRKETRCVFRDESGYYEEVGRAVLDFLAEMEVTPGAVLGIGFAVQALASADGREITYGKILYRTGMLVDELEKGIKLPCSFIHDARCAATAELWFDRKIKDAVYLSVGKHLGGALIMNRRIHQGSRGCSGAIEHMTLVRDGRDCYCGGHGCMEAYCSLEALLQGKDTLPRFFERLRAGEAEYVRRWTSFLEDLSVALNDLYAIFDVPCILGGSIAPYITKDDIDSLHERVFSRTAFPNPQPFIKISNAPADNVAVGAALPYIRRYLDSV</sequence>
<dbReference type="Proteomes" id="UP000469440">
    <property type="component" value="Unassembled WGS sequence"/>
</dbReference>
<dbReference type="Pfam" id="PF00480">
    <property type="entry name" value="ROK"/>
    <property type="match status" value="1"/>
</dbReference>
<organism evidence="5 7">
    <name type="scientific">Caproicibacter fermentans</name>
    <dbReference type="NCBI Taxonomy" id="2576756"/>
    <lineage>
        <taxon>Bacteria</taxon>
        <taxon>Bacillati</taxon>
        <taxon>Bacillota</taxon>
        <taxon>Clostridia</taxon>
        <taxon>Eubacteriales</taxon>
        <taxon>Acutalibacteraceae</taxon>
        <taxon>Caproicibacter</taxon>
    </lineage>
</organism>
<dbReference type="Pfam" id="PF12802">
    <property type="entry name" value="MarR_2"/>
    <property type="match status" value="1"/>
</dbReference>
<dbReference type="GO" id="GO:0009384">
    <property type="term" value="F:N-acylmannosamine kinase activity"/>
    <property type="evidence" value="ECO:0007669"/>
    <property type="project" value="UniProtKB-EC"/>
</dbReference>
<reference evidence="5 7" key="1">
    <citation type="submission" date="2019-09" db="EMBL/GenBank/DDBJ databases">
        <title>Genome sequence of Clostridium sp. EA1.</title>
        <authorList>
            <person name="Poehlein A."/>
            <person name="Bengelsdorf F.R."/>
            <person name="Daniel R."/>
        </authorList>
    </citation>
    <scope>NUCLEOTIDE SEQUENCE [LARGE SCALE GENOMIC DNA]</scope>
    <source>
        <strain evidence="5 7">EA1</strain>
    </source>
</reference>
<dbReference type="PANTHER" id="PTHR18964">
    <property type="entry name" value="ROK (REPRESSOR, ORF, KINASE) FAMILY"/>
    <property type="match status" value="1"/>
</dbReference>